<gene>
    <name evidence="1" type="ORF">IAD28_02710</name>
</gene>
<dbReference type="AlphaFoldDB" id="A0A9D1NPS5"/>
<organism evidence="1 2">
    <name type="scientific">Candidatus Faeciplasma avium</name>
    <dbReference type="NCBI Taxonomy" id="2840798"/>
    <lineage>
        <taxon>Bacteria</taxon>
        <taxon>Bacillati</taxon>
        <taxon>Bacillota</taxon>
        <taxon>Clostridia</taxon>
        <taxon>Eubacteriales</taxon>
        <taxon>Oscillospiraceae</taxon>
        <taxon>Oscillospiraceae incertae sedis</taxon>
        <taxon>Candidatus Faeciplasma</taxon>
    </lineage>
</organism>
<comment type="caution">
    <text evidence="1">The sequence shown here is derived from an EMBL/GenBank/DDBJ whole genome shotgun (WGS) entry which is preliminary data.</text>
</comment>
<accession>A0A9D1NPS5</accession>
<dbReference type="EMBL" id="DVOL01000036">
    <property type="protein sequence ID" value="HIV10591.1"/>
    <property type="molecule type" value="Genomic_DNA"/>
</dbReference>
<dbReference type="Proteomes" id="UP000823960">
    <property type="component" value="Unassembled WGS sequence"/>
</dbReference>
<name>A0A9D1NPS5_9FIRM</name>
<reference evidence="1" key="1">
    <citation type="submission" date="2020-10" db="EMBL/GenBank/DDBJ databases">
        <authorList>
            <person name="Gilroy R."/>
        </authorList>
    </citation>
    <scope>NUCLEOTIDE SEQUENCE</scope>
    <source>
        <strain evidence="1">1370</strain>
    </source>
</reference>
<reference evidence="1" key="2">
    <citation type="journal article" date="2021" name="PeerJ">
        <title>Extensive microbial diversity within the chicken gut microbiome revealed by metagenomics and culture.</title>
        <authorList>
            <person name="Gilroy R."/>
            <person name="Ravi A."/>
            <person name="Getino M."/>
            <person name="Pursley I."/>
            <person name="Horton D.L."/>
            <person name="Alikhan N.F."/>
            <person name="Baker D."/>
            <person name="Gharbi K."/>
            <person name="Hall N."/>
            <person name="Watson M."/>
            <person name="Adriaenssens E.M."/>
            <person name="Foster-Nyarko E."/>
            <person name="Jarju S."/>
            <person name="Secka A."/>
            <person name="Antonio M."/>
            <person name="Oren A."/>
            <person name="Chaudhuri R.R."/>
            <person name="La Ragione R."/>
            <person name="Hildebrand F."/>
            <person name="Pallen M.J."/>
        </authorList>
    </citation>
    <scope>NUCLEOTIDE SEQUENCE</scope>
    <source>
        <strain evidence="1">1370</strain>
    </source>
</reference>
<proteinExistence type="predicted"/>
<evidence type="ECO:0000313" key="1">
    <source>
        <dbReference type="EMBL" id="HIV10591.1"/>
    </source>
</evidence>
<protein>
    <submittedName>
        <fullName evidence="1">Uncharacterized protein</fullName>
    </submittedName>
</protein>
<sequence>MALAVMTALGSFCGCLDRAEVPGEEYILAARKAYVGLDSARVDVVNDLTGESEQIFIYKYDEVGMMTYSYLGVSQTDYIAQYNNGYEQFTEENGVVTVTDSTQLGFNAYSRDVPYPMADEGLILFIKAAVMEEGSYIAANDMAMEICHQYDITKIDGALYPEGLKGFTVKYYFDGEGNLLYLREISVIEENGSTSEHSYTIYITERNEVESVPNLVKVPGEDIPYEEPPALELPKDWVSI</sequence>
<evidence type="ECO:0000313" key="2">
    <source>
        <dbReference type="Proteomes" id="UP000823960"/>
    </source>
</evidence>